<dbReference type="EMBL" id="JAIWYP010000006">
    <property type="protein sequence ID" value="KAH3804828.1"/>
    <property type="molecule type" value="Genomic_DNA"/>
</dbReference>
<dbReference type="AlphaFoldDB" id="A0A9D4JDP9"/>
<proteinExistence type="predicted"/>
<dbReference type="Proteomes" id="UP000828390">
    <property type="component" value="Unassembled WGS sequence"/>
</dbReference>
<reference evidence="1" key="2">
    <citation type="submission" date="2020-11" db="EMBL/GenBank/DDBJ databases">
        <authorList>
            <person name="McCartney M.A."/>
            <person name="Auch B."/>
            <person name="Kono T."/>
            <person name="Mallez S."/>
            <person name="Becker A."/>
            <person name="Gohl D.M."/>
            <person name="Silverstein K.A.T."/>
            <person name="Koren S."/>
            <person name="Bechman K.B."/>
            <person name="Herman A."/>
            <person name="Abrahante J.E."/>
            <person name="Garbe J."/>
        </authorList>
    </citation>
    <scope>NUCLEOTIDE SEQUENCE</scope>
    <source>
        <strain evidence="1">Duluth1</strain>
        <tissue evidence="1">Whole animal</tissue>
    </source>
</reference>
<sequence>MSCRNDSVTGQICKSDADCGNFKGTVCRGPANHSTCACRDSRQMIHLYTFECVEHEDTDLLYIGCENDSDCTIAQTCEKLYVGFRLCMNESFNNHTGDYYKKCAGDWDCSDPYKCIESYCGCPATTYHTGFDCRNEGDTGILCQSDADCVFYNGTACIGTADRSTCACPYPWQFMNTHTFTCMDRGLHHSCETDTHCSMGMKCEFFYGQYKSCEYDSFNNGNGN</sequence>
<gene>
    <name evidence="1" type="ORF">DPMN_133120</name>
</gene>
<organism evidence="1 2">
    <name type="scientific">Dreissena polymorpha</name>
    <name type="common">Zebra mussel</name>
    <name type="synonym">Mytilus polymorpha</name>
    <dbReference type="NCBI Taxonomy" id="45954"/>
    <lineage>
        <taxon>Eukaryota</taxon>
        <taxon>Metazoa</taxon>
        <taxon>Spiralia</taxon>
        <taxon>Lophotrochozoa</taxon>
        <taxon>Mollusca</taxon>
        <taxon>Bivalvia</taxon>
        <taxon>Autobranchia</taxon>
        <taxon>Heteroconchia</taxon>
        <taxon>Euheterodonta</taxon>
        <taxon>Imparidentia</taxon>
        <taxon>Neoheterodontei</taxon>
        <taxon>Myida</taxon>
        <taxon>Dreissenoidea</taxon>
        <taxon>Dreissenidae</taxon>
        <taxon>Dreissena</taxon>
    </lineage>
</organism>
<protein>
    <submittedName>
        <fullName evidence="1">Uncharacterized protein</fullName>
    </submittedName>
</protein>
<keyword evidence="2" id="KW-1185">Reference proteome</keyword>
<reference evidence="1" key="1">
    <citation type="journal article" date="2019" name="bioRxiv">
        <title>The Genome of the Zebra Mussel, Dreissena polymorpha: A Resource for Invasive Species Research.</title>
        <authorList>
            <person name="McCartney M.A."/>
            <person name="Auch B."/>
            <person name="Kono T."/>
            <person name="Mallez S."/>
            <person name="Zhang Y."/>
            <person name="Obille A."/>
            <person name="Becker A."/>
            <person name="Abrahante J.E."/>
            <person name="Garbe J."/>
            <person name="Badalamenti J.P."/>
            <person name="Herman A."/>
            <person name="Mangelson H."/>
            <person name="Liachko I."/>
            <person name="Sullivan S."/>
            <person name="Sone E.D."/>
            <person name="Koren S."/>
            <person name="Silverstein K.A.T."/>
            <person name="Beckman K.B."/>
            <person name="Gohl D.M."/>
        </authorList>
    </citation>
    <scope>NUCLEOTIDE SEQUENCE</scope>
    <source>
        <strain evidence="1">Duluth1</strain>
        <tissue evidence="1">Whole animal</tissue>
    </source>
</reference>
<evidence type="ECO:0000313" key="1">
    <source>
        <dbReference type="EMBL" id="KAH3804828.1"/>
    </source>
</evidence>
<comment type="caution">
    <text evidence="1">The sequence shown here is derived from an EMBL/GenBank/DDBJ whole genome shotgun (WGS) entry which is preliminary data.</text>
</comment>
<accession>A0A9D4JDP9</accession>
<evidence type="ECO:0000313" key="2">
    <source>
        <dbReference type="Proteomes" id="UP000828390"/>
    </source>
</evidence>
<name>A0A9D4JDP9_DREPO</name>